<dbReference type="PANTHER" id="PTHR30121">
    <property type="entry name" value="UNCHARACTERIZED PROTEIN YJGR-RELATED"/>
    <property type="match status" value="1"/>
</dbReference>
<evidence type="ECO:0000256" key="1">
    <source>
        <dbReference type="SAM" id="MobiDB-lite"/>
    </source>
</evidence>
<dbReference type="SUPFAM" id="SSF52540">
    <property type="entry name" value="P-loop containing nucleoside triphosphate hydrolases"/>
    <property type="match status" value="1"/>
</dbReference>
<dbReference type="EMBL" id="FNPC01000007">
    <property type="protein sequence ID" value="SDY62840.1"/>
    <property type="molecule type" value="Genomic_DNA"/>
</dbReference>
<protein>
    <recommendedName>
        <fullName evidence="4">Helicase HerA central domain-containing protein</fullName>
    </recommendedName>
</protein>
<dbReference type="InterPro" id="IPR027417">
    <property type="entry name" value="P-loop_NTPase"/>
</dbReference>
<dbReference type="PANTHER" id="PTHR30121:SF6">
    <property type="entry name" value="SLR6007 PROTEIN"/>
    <property type="match status" value="1"/>
</dbReference>
<dbReference type="RefSeq" id="WP_092733579.1">
    <property type="nucleotide sequence ID" value="NZ_FNPC01000007.1"/>
</dbReference>
<dbReference type="Proteomes" id="UP000199079">
    <property type="component" value="Unassembled WGS sequence"/>
</dbReference>
<feature type="region of interest" description="Disordered" evidence="1">
    <location>
        <begin position="1"/>
        <end position="56"/>
    </location>
</feature>
<dbReference type="OrthoDB" id="10575at2157"/>
<evidence type="ECO:0000313" key="2">
    <source>
        <dbReference type="EMBL" id="SDY62840.1"/>
    </source>
</evidence>
<feature type="compositionally biased region" description="Acidic residues" evidence="1">
    <location>
        <begin position="1"/>
        <end position="12"/>
    </location>
</feature>
<dbReference type="AlphaFoldDB" id="A0A1H3LEW6"/>
<keyword evidence="3" id="KW-1185">Reference proteome</keyword>
<reference evidence="3" key="1">
    <citation type="submission" date="2016-10" db="EMBL/GenBank/DDBJ databases">
        <authorList>
            <person name="Varghese N."/>
            <person name="Submissions S."/>
        </authorList>
    </citation>
    <scope>NUCLEOTIDE SEQUENCE [LARGE SCALE GENOMIC DNA]</scope>
    <source>
        <strain evidence="3">DC30,IBRC 10041,KCTC 4046</strain>
    </source>
</reference>
<evidence type="ECO:0008006" key="4">
    <source>
        <dbReference type="Google" id="ProtNLM"/>
    </source>
</evidence>
<organism evidence="2 3">
    <name type="scientific">Halopenitus persicus</name>
    <dbReference type="NCBI Taxonomy" id="1048396"/>
    <lineage>
        <taxon>Archaea</taxon>
        <taxon>Methanobacteriati</taxon>
        <taxon>Methanobacteriota</taxon>
        <taxon>Stenosarchaea group</taxon>
        <taxon>Halobacteria</taxon>
        <taxon>Halobacteriales</taxon>
        <taxon>Haloferacaceae</taxon>
        <taxon>Halopenitus</taxon>
    </lineage>
</organism>
<name>A0A1H3LEW6_9EURY</name>
<sequence length="619" mass="68242">MSDSDTNEDFDQFVDRMSDLTEDDTAQDKADAEEDGGTVTLEFAGGPETRGLRTTATSDSLGHVTASEGLSVRRGDHEIIGYVRSDTRDALCLGDYIQIPYPGRENEPHAELLTEVIEIGYEQRADIDDKSDIRRGIDGETIDERQYVQAAELDPIAIVEGIDEDDLERSTVDRVPKPFTQIYEATGDAFLQTGLNLPERGPFVGHLAVGGERHPSDDPLAFQLPDGTGSASTPAIYTHTLVTGSTDAGKTHFTKNLYRQLATDQTYEITVTDGGTEDRLLGMVIVDPEAEYSGLGDDPDVGDLPDDVRQRLDEQGIEVGGINTGACGSHDLRTFAPVVDGKSTPDLDNLREFGVPFELVQSNPELIMPFEAEGPTYAAIVDCVDAYFRDVTDPSYDGFIDYLNDRGDALADEYDIHDQSWRAMNNRVDKGYFSDVFDSGTHLLTDISNELFQPGRVTVVPVNHLGDPEDMEMRLVVMALLTYIVENKLATDDPDPNVADTPLLLGLDEAHEFLGDTATVQTRSIVESFRRIAKRGRKYSLGLSLVTQEPTDIDDQIRSQLRTRIYLQLEEEIGEDVPIPGRYAPEDLATFSQGQAVIKAPNVRPVEIRGLDHPVVRHD</sequence>
<proteinExistence type="predicted"/>
<gene>
    <name evidence="2" type="ORF">SAMN05216564_10750</name>
</gene>
<dbReference type="Gene3D" id="3.40.50.300">
    <property type="entry name" value="P-loop containing nucleotide triphosphate hydrolases"/>
    <property type="match status" value="1"/>
</dbReference>
<feature type="compositionally biased region" description="Acidic residues" evidence="1">
    <location>
        <begin position="20"/>
        <end position="36"/>
    </location>
</feature>
<evidence type="ECO:0000313" key="3">
    <source>
        <dbReference type="Proteomes" id="UP000199079"/>
    </source>
</evidence>
<dbReference type="InterPro" id="IPR051162">
    <property type="entry name" value="T4SS_component"/>
</dbReference>
<accession>A0A1H3LEW6</accession>